<dbReference type="PROSITE" id="PS51257">
    <property type="entry name" value="PROKAR_LIPOPROTEIN"/>
    <property type="match status" value="1"/>
</dbReference>
<evidence type="ECO:0000313" key="3">
    <source>
        <dbReference type="Proteomes" id="UP000009049"/>
    </source>
</evidence>
<dbReference type="Pfam" id="PF00144">
    <property type="entry name" value="Beta-lactamase"/>
    <property type="match status" value="1"/>
</dbReference>
<keyword evidence="3" id="KW-1185">Reference proteome</keyword>
<protein>
    <recommendedName>
        <fullName evidence="1">Beta-lactamase-related domain-containing protein</fullName>
    </recommendedName>
</protein>
<accession>A4CH58</accession>
<dbReference type="OrthoDB" id="846150at2"/>
<dbReference type="InterPro" id="IPR012338">
    <property type="entry name" value="Beta-lactam/transpept-like"/>
</dbReference>
<evidence type="ECO:0000259" key="1">
    <source>
        <dbReference type="Pfam" id="PF00144"/>
    </source>
</evidence>
<name>A4CH58_ROBBH</name>
<dbReference type="eggNOG" id="COG1680">
    <property type="taxonomic scope" value="Bacteria"/>
</dbReference>
<organism evidence="2 3">
    <name type="scientific">Robiginitalea biformata (strain ATCC BAA-864 / DSM 15991 / KCTC 12146 / HTCC2501)</name>
    <dbReference type="NCBI Taxonomy" id="313596"/>
    <lineage>
        <taxon>Bacteria</taxon>
        <taxon>Pseudomonadati</taxon>
        <taxon>Bacteroidota</taxon>
        <taxon>Flavobacteriia</taxon>
        <taxon>Flavobacteriales</taxon>
        <taxon>Flavobacteriaceae</taxon>
        <taxon>Robiginitalea</taxon>
    </lineage>
</organism>
<dbReference type="PANTHER" id="PTHR43283:SF3">
    <property type="entry name" value="BETA-LACTAMASE FAMILY PROTEIN (AFU_ORTHOLOGUE AFUA_5G07500)"/>
    <property type="match status" value="1"/>
</dbReference>
<dbReference type="EMBL" id="CP001712">
    <property type="protein sequence ID" value="EAR16266.1"/>
    <property type="molecule type" value="Genomic_DNA"/>
</dbReference>
<dbReference type="PANTHER" id="PTHR43283">
    <property type="entry name" value="BETA-LACTAMASE-RELATED"/>
    <property type="match status" value="1"/>
</dbReference>
<dbReference type="Gene3D" id="3.40.710.10">
    <property type="entry name" value="DD-peptidase/beta-lactamase superfamily"/>
    <property type="match status" value="1"/>
</dbReference>
<feature type="domain" description="Beta-lactamase-related" evidence="1">
    <location>
        <begin position="54"/>
        <end position="421"/>
    </location>
</feature>
<gene>
    <name evidence="2" type="ordered locus">RB2501_05190</name>
</gene>
<dbReference type="HOGENOM" id="CLU_020027_11_2_10"/>
<dbReference type="InterPro" id="IPR001466">
    <property type="entry name" value="Beta-lactam-related"/>
</dbReference>
<dbReference type="MEROPS" id="S12.950"/>
<evidence type="ECO:0000313" key="2">
    <source>
        <dbReference type="EMBL" id="EAR16266.1"/>
    </source>
</evidence>
<dbReference type="InterPro" id="IPR050789">
    <property type="entry name" value="Diverse_Enzym_Activities"/>
</dbReference>
<dbReference type="STRING" id="313596.RB2501_05190"/>
<dbReference type="AlphaFoldDB" id="A4CH58"/>
<dbReference type="KEGG" id="rbi:RB2501_05190"/>
<proteinExistence type="predicted"/>
<sequence length="436" mass="48014">MKNTICLLLLLALAVGCRQDPQPVTQTEGTTENLVMADPTGQGMSDERLDRIDSMLHHAIAGDQIPGAVALVARNGKIVLHKAYGLANVRDSLPFRPDGIFRIASQTKAITATAVMMLWEEGRFRLDDPIADYIPEFADTGVLDTFREADSSFTTTPLETPITIRHLLTHTSGIGYGMIDGDPRFRKAYAKAGIVDAFTARPVTLAENIPKLARMPLHHEPGEGWTYSEGLDVLGYFVELVSGKPFDAFLKERIFDPLGMADTWFYLPEDRAERLVPVQYWDPDDGDWRPFTTDVFDIDYPKQGARTYFAGGAGLSSTAIDYAAFLQMYLNGGEYNGQRLLSRTTIETMMANQIGDLWSGGPKDYGLAFAIVNPDGVAQGGEGGIGTFDWGGYFNTQYFADPGEQLIGILMKQTQGAGKDETGWKFRQMVFAAIDD</sequence>
<dbReference type="SUPFAM" id="SSF56601">
    <property type="entry name" value="beta-lactamase/transpeptidase-like"/>
    <property type="match status" value="1"/>
</dbReference>
<dbReference type="RefSeq" id="WP_015753023.1">
    <property type="nucleotide sequence ID" value="NC_013222.1"/>
</dbReference>
<dbReference type="Proteomes" id="UP000009049">
    <property type="component" value="Chromosome"/>
</dbReference>
<reference evidence="2 3" key="1">
    <citation type="journal article" date="2009" name="J. Bacteriol.">
        <title>Complete genome sequence of Robiginitalea biformata HTCC2501.</title>
        <authorList>
            <person name="Oh H.M."/>
            <person name="Giovannoni S.J."/>
            <person name="Lee K."/>
            <person name="Ferriera S."/>
            <person name="Johnson J."/>
            <person name="Cho J.C."/>
        </authorList>
    </citation>
    <scope>NUCLEOTIDE SEQUENCE [LARGE SCALE GENOMIC DNA]</scope>
    <source>
        <strain evidence="3">ATCC BAA-864 / HTCC2501 / KCTC 12146</strain>
    </source>
</reference>